<dbReference type="EMBL" id="AWUE01020322">
    <property type="protein sequence ID" value="OMO68947.1"/>
    <property type="molecule type" value="Genomic_DNA"/>
</dbReference>
<accession>A0A1R3HF08</accession>
<organism evidence="1 2">
    <name type="scientific">Corchorus olitorius</name>
    <dbReference type="NCBI Taxonomy" id="93759"/>
    <lineage>
        <taxon>Eukaryota</taxon>
        <taxon>Viridiplantae</taxon>
        <taxon>Streptophyta</taxon>
        <taxon>Embryophyta</taxon>
        <taxon>Tracheophyta</taxon>
        <taxon>Spermatophyta</taxon>
        <taxon>Magnoliopsida</taxon>
        <taxon>eudicotyledons</taxon>
        <taxon>Gunneridae</taxon>
        <taxon>Pentapetalae</taxon>
        <taxon>rosids</taxon>
        <taxon>malvids</taxon>
        <taxon>Malvales</taxon>
        <taxon>Malvaceae</taxon>
        <taxon>Grewioideae</taxon>
        <taxon>Apeibeae</taxon>
        <taxon>Corchorus</taxon>
    </lineage>
</organism>
<protein>
    <submittedName>
        <fullName evidence="1">Uncharacterized protein</fullName>
    </submittedName>
</protein>
<proteinExistence type="predicted"/>
<reference evidence="2" key="1">
    <citation type="submission" date="2013-09" db="EMBL/GenBank/DDBJ databases">
        <title>Corchorus olitorius genome sequencing.</title>
        <authorList>
            <person name="Alam M."/>
            <person name="Haque M.S."/>
            <person name="Islam M.S."/>
            <person name="Emdad E.M."/>
            <person name="Islam M.M."/>
            <person name="Ahmed B."/>
            <person name="Halim A."/>
            <person name="Hossen Q.M.M."/>
            <person name="Hossain M.Z."/>
            <person name="Ahmed R."/>
            <person name="Khan M.M."/>
            <person name="Islam R."/>
            <person name="Rashid M.M."/>
            <person name="Khan S.A."/>
            <person name="Rahman M.S."/>
            <person name="Alam M."/>
            <person name="Yahiya A.S."/>
            <person name="Khan M.S."/>
            <person name="Azam M.S."/>
            <person name="Haque T."/>
            <person name="Lashkar M.Z.H."/>
            <person name="Akhand A.I."/>
            <person name="Morshed G."/>
            <person name="Roy S."/>
            <person name="Uddin K.S."/>
            <person name="Rabeya T."/>
            <person name="Hossain A.S."/>
            <person name="Chowdhury A."/>
            <person name="Snigdha A.R."/>
            <person name="Mortoza M.S."/>
            <person name="Matin S.A."/>
            <person name="Hoque S.M.E."/>
            <person name="Islam M.K."/>
            <person name="Roy D.K."/>
            <person name="Haider R."/>
            <person name="Moosa M.M."/>
            <person name="Elias S.M."/>
            <person name="Hasan A.M."/>
            <person name="Jahan S."/>
            <person name="Shafiuddin M."/>
            <person name="Mahmood N."/>
            <person name="Shommy N.S."/>
        </authorList>
    </citation>
    <scope>NUCLEOTIDE SEQUENCE [LARGE SCALE GENOMIC DNA]</scope>
    <source>
        <strain evidence="2">cv. O-4</strain>
    </source>
</reference>
<dbReference type="Proteomes" id="UP000187203">
    <property type="component" value="Unassembled WGS sequence"/>
</dbReference>
<evidence type="ECO:0000313" key="1">
    <source>
        <dbReference type="EMBL" id="OMO68947.1"/>
    </source>
</evidence>
<gene>
    <name evidence="1" type="ORF">COLO4_29326</name>
</gene>
<comment type="caution">
    <text evidence="1">The sequence shown here is derived from an EMBL/GenBank/DDBJ whole genome shotgun (WGS) entry which is preliminary data.</text>
</comment>
<sequence>MGLVPNDVSGCSAEDVTDTEIKHIDHEHNLIFSVEMVDEAYCDGCMRTISVSSIAANNQTQE</sequence>
<name>A0A1R3HF08_9ROSI</name>
<keyword evidence="2" id="KW-1185">Reference proteome</keyword>
<dbReference type="AlphaFoldDB" id="A0A1R3HF08"/>
<evidence type="ECO:0000313" key="2">
    <source>
        <dbReference type="Proteomes" id="UP000187203"/>
    </source>
</evidence>